<dbReference type="EMBL" id="JAQJZJ010000001">
    <property type="protein sequence ID" value="MDA7085502.1"/>
    <property type="molecule type" value="Genomic_DNA"/>
</dbReference>
<comment type="caution">
    <text evidence="1">The sequence shown here is derived from an EMBL/GenBank/DDBJ whole genome shotgun (WGS) entry which is preliminary data.</text>
</comment>
<protein>
    <recommendedName>
        <fullName evidence="3">DUF3077 domain-containing protein</fullName>
    </recommendedName>
</protein>
<keyword evidence="2" id="KW-1185">Reference proteome</keyword>
<accession>A0ABT4XBD0</accession>
<dbReference type="RefSeq" id="WP_271346408.1">
    <property type="nucleotide sequence ID" value="NZ_JAQJZJ010000001.1"/>
</dbReference>
<organism evidence="1 2">
    <name type="scientific">Pseudomonas aestuarii</name>
    <dbReference type="NCBI Taxonomy" id="3018340"/>
    <lineage>
        <taxon>Bacteria</taxon>
        <taxon>Pseudomonadati</taxon>
        <taxon>Pseudomonadota</taxon>
        <taxon>Gammaproteobacteria</taxon>
        <taxon>Pseudomonadales</taxon>
        <taxon>Pseudomonadaceae</taxon>
        <taxon>Pseudomonas</taxon>
    </lineage>
</organism>
<gene>
    <name evidence="1" type="ORF">PH586_03730</name>
</gene>
<sequence>MSAANWNALLPNFTEIEAMSAEDMAAASEAIETQGASIGFGIAAIGNLLACAASNDETGLCKDTATDIGWLLQSLGTLSAKLSDSRNAIADRRRRGGSQ</sequence>
<name>A0ABT4XBD0_9PSED</name>
<evidence type="ECO:0000313" key="1">
    <source>
        <dbReference type="EMBL" id="MDA7085502.1"/>
    </source>
</evidence>
<reference evidence="1 2" key="1">
    <citation type="submission" date="2023-01" db="EMBL/GenBank/DDBJ databases">
        <title>Pseudomonas SA3-5T sp. nov., isolated from tidal flat sediment.</title>
        <authorList>
            <person name="Kim H.S."/>
            <person name="Kim J.-S."/>
            <person name="Suh M.K."/>
            <person name="Eom M.K."/>
            <person name="Lee J.-S."/>
        </authorList>
    </citation>
    <scope>NUCLEOTIDE SEQUENCE [LARGE SCALE GENOMIC DNA]</scope>
    <source>
        <strain evidence="1 2">SA3-5</strain>
    </source>
</reference>
<proteinExistence type="predicted"/>
<evidence type="ECO:0008006" key="3">
    <source>
        <dbReference type="Google" id="ProtNLM"/>
    </source>
</evidence>
<dbReference type="Proteomes" id="UP001212042">
    <property type="component" value="Unassembled WGS sequence"/>
</dbReference>
<evidence type="ECO:0000313" key="2">
    <source>
        <dbReference type="Proteomes" id="UP001212042"/>
    </source>
</evidence>